<comment type="caution">
    <text evidence="1">The sequence shown here is derived from an EMBL/GenBank/DDBJ whole genome shotgun (WGS) entry which is preliminary data.</text>
</comment>
<dbReference type="EMBL" id="SMFU01000008">
    <property type="protein sequence ID" value="TCK07251.1"/>
    <property type="molecule type" value="Genomic_DNA"/>
</dbReference>
<dbReference type="AlphaFoldDB" id="A0A4R1GJ65"/>
<accession>A0A4R1GJ65</accession>
<evidence type="ECO:0000313" key="1">
    <source>
        <dbReference type="EMBL" id="TCK07251.1"/>
    </source>
</evidence>
<dbReference type="OrthoDB" id="6402609at2"/>
<evidence type="ECO:0000313" key="2">
    <source>
        <dbReference type="Proteomes" id="UP000294546"/>
    </source>
</evidence>
<gene>
    <name evidence="1" type="ORF">CLV83_2111</name>
</gene>
<dbReference type="RefSeq" id="WP_132291537.1">
    <property type="nucleotide sequence ID" value="NZ_SMFU01000008.1"/>
</dbReference>
<name>A0A4R1GJ65_9GAMM</name>
<protein>
    <submittedName>
        <fullName evidence="1">Uncharacterized protein</fullName>
    </submittedName>
</protein>
<proteinExistence type="predicted"/>
<keyword evidence="2" id="KW-1185">Reference proteome</keyword>
<dbReference type="Proteomes" id="UP000294546">
    <property type="component" value="Unassembled WGS sequence"/>
</dbReference>
<sequence>MVNDFFDEFKRLFRDARYSDITVVKISSEASEFFSGEVKDICKSQSSFDYGRIKRQINELARLDSNLQLCNPVSGELTRVCFSRTHGMSNFLIFADAEYSNIWMLGQTTSFIDIVIVNGKIYRTGFDSATCLKNFEAAVFEGVFDNYSGGFSSKAALVLKCARPFHSIYDQEYWLWFLCQNNESDIGFKIFDEVSFIDPALIVNEFDTVNSFAQKNDDYACFFPCFFPRNSYLKSIASDSGSGYQDSLEIKRLVSTVKDYEIFLRGCSDQEIVKKDDCFYLWIGITGQKRSWVEQSSGYAQIINYLSNSIDKKLVVFVDGWTAVHGSKAQGQVCDEDNAVASEIFLNLNCHDKVEFVSLVGFDYASKISASKVVDFFISNGGAGATVPLRIAQLPGVIHSNSSLFTFPDNYPSSIKIINKPPLVSDLVGEDNLISDKTSYSIAWDVVLNKLLDAIFELRGESFINRDLEECKARSIEFIESRLGKSIGYFPDIFRTIAVFFEMRKDMFWAYKAISLAHEARPSGDFLINKKKKYCKYLDFEIISYQDYKRRHSA</sequence>
<organism evidence="1 2">
    <name type="scientific">Marinobacterium mangrovicola</name>
    <dbReference type="NCBI Taxonomy" id="1476959"/>
    <lineage>
        <taxon>Bacteria</taxon>
        <taxon>Pseudomonadati</taxon>
        <taxon>Pseudomonadota</taxon>
        <taxon>Gammaproteobacteria</taxon>
        <taxon>Oceanospirillales</taxon>
        <taxon>Oceanospirillaceae</taxon>
        <taxon>Marinobacterium</taxon>
    </lineage>
</organism>
<reference evidence="1 2" key="1">
    <citation type="submission" date="2019-03" db="EMBL/GenBank/DDBJ databases">
        <title>Genomic Encyclopedia of Archaeal and Bacterial Type Strains, Phase II (KMG-II): from individual species to whole genera.</title>
        <authorList>
            <person name="Goeker M."/>
        </authorList>
    </citation>
    <scope>NUCLEOTIDE SEQUENCE [LARGE SCALE GENOMIC DNA]</scope>
    <source>
        <strain evidence="1 2">DSM 27697</strain>
    </source>
</reference>